<organism evidence="2">
    <name type="scientific">Laccaria bicolor (strain S238N-H82 / ATCC MYA-4686)</name>
    <name type="common">Bicoloured deceiver</name>
    <name type="synonym">Laccaria laccata var. bicolor</name>
    <dbReference type="NCBI Taxonomy" id="486041"/>
    <lineage>
        <taxon>Eukaryota</taxon>
        <taxon>Fungi</taxon>
        <taxon>Dikarya</taxon>
        <taxon>Basidiomycota</taxon>
        <taxon>Agaricomycotina</taxon>
        <taxon>Agaricomycetes</taxon>
        <taxon>Agaricomycetidae</taxon>
        <taxon>Agaricales</taxon>
        <taxon>Agaricineae</taxon>
        <taxon>Hydnangiaceae</taxon>
        <taxon>Laccaria</taxon>
    </lineage>
</organism>
<dbReference type="Proteomes" id="UP000001194">
    <property type="component" value="Unassembled WGS sequence"/>
</dbReference>
<dbReference type="EMBL" id="DS547129">
    <property type="protein sequence ID" value="EDR02729.1"/>
    <property type="molecule type" value="Genomic_DNA"/>
</dbReference>
<dbReference type="KEGG" id="lbc:LACBIDRAFT_332262"/>
<sequence length="103" mass="12247">MGQLLAAPVIDGGIFLRLTRQNGLWDKMAEDRATYMFLPTAAAKREHFRASYIVDPNFYALKHEHFRYSYIVDPDLYALKHCVDLKRWTIEQKRLIRSRITFR</sequence>
<dbReference type="GeneID" id="6082306"/>
<proteinExistence type="predicted"/>
<gene>
    <name evidence="1" type="ORF">LACBIDRAFT_332262</name>
</gene>
<evidence type="ECO:0000313" key="1">
    <source>
        <dbReference type="EMBL" id="EDR02729.1"/>
    </source>
</evidence>
<reference evidence="1 2" key="1">
    <citation type="journal article" date="2008" name="Nature">
        <title>The genome of Laccaria bicolor provides insights into mycorrhizal symbiosis.</title>
        <authorList>
            <person name="Martin F."/>
            <person name="Aerts A."/>
            <person name="Ahren D."/>
            <person name="Brun A."/>
            <person name="Danchin E.G.J."/>
            <person name="Duchaussoy F."/>
            <person name="Gibon J."/>
            <person name="Kohler A."/>
            <person name="Lindquist E."/>
            <person name="Pereda V."/>
            <person name="Salamov A."/>
            <person name="Shapiro H.J."/>
            <person name="Wuyts J."/>
            <person name="Blaudez D."/>
            <person name="Buee M."/>
            <person name="Brokstein P."/>
            <person name="Canbaeck B."/>
            <person name="Cohen D."/>
            <person name="Courty P.E."/>
            <person name="Coutinho P.M."/>
            <person name="Delaruelle C."/>
            <person name="Detter J.C."/>
            <person name="Deveau A."/>
            <person name="DiFazio S."/>
            <person name="Duplessis S."/>
            <person name="Fraissinet-Tachet L."/>
            <person name="Lucic E."/>
            <person name="Frey-Klett P."/>
            <person name="Fourrey C."/>
            <person name="Feussner I."/>
            <person name="Gay G."/>
            <person name="Grimwood J."/>
            <person name="Hoegger P.J."/>
            <person name="Jain P."/>
            <person name="Kilaru S."/>
            <person name="Labbe J."/>
            <person name="Lin Y.C."/>
            <person name="Legue V."/>
            <person name="Le Tacon F."/>
            <person name="Marmeisse R."/>
            <person name="Melayah D."/>
            <person name="Montanini B."/>
            <person name="Muratet M."/>
            <person name="Nehls U."/>
            <person name="Niculita-Hirzel H."/>
            <person name="Oudot-Le Secq M.P."/>
            <person name="Peter M."/>
            <person name="Quesneville H."/>
            <person name="Rajashekar B."/>
            <person name="Reich M."/>
            <person name="Rouhier N."/>
            <person name="Schmutz J."/>
            <person name="Yin T."/>
            <person name="Chalot M."/>
            <person name="Henrissat B."/>
            <person name="Kuees U."/>
            <person name="Lucas S."/>
            <person name="Van de Peer Y."/>
            <person name="Podila G.K."/>
            <person name="Polle A."/>
            <person name="Pukkila P.J."/>
            <person name="Richardson P.M."/>
            <person name="Rouze P."/>
            <person name="Sanders I.R."/>
            <person name="Stajich J.E."/>
            <person name="Tunlid A."/>
            <person name="Tuskan G."/>
            <person name="Grigoriev I.V."/>
        </authorList>
    </citation>
    <scope>NUCLEOTIDE SEQUENCE [LARGE SCALE GENOMIC DNA]</scope>
    <source>
        <strain evidence="2">S238N-H82 / ATCC MYA-4686</strain>
    </source>
</reference>
<accession>B0DS49</accession>
<dbReference type="HOGENOM" id="CLU_2264231_0_0_1"/>
<name>B0DS49_LACBS</name>
<protein>
    <submittedName>
        <fullName evidence="1">Predicted protein</fullName>
    </submittedName>
</protein>
<dbReference type="InParanoid" id="B0DS49"/>
<dbReference type="AlphaFoldDB" id="B0DS49"/>
<dbReference type="RefSeq" id="XP_001886773.1">
    <property type="nucleotide sequence ID" value="XM_001886738.1"/>
</dbReference>
<evidence type="ECO:0000313" key="2">
    <source>
        <dbReference type="Proteomes" id="UP000001194"/>
    </source>
</evidence>
<keyword evidence="2" id="KW-1185">Reference proteome</keyword>